<protein>
    <submittedName>
        <fullName evidence="3">Beta-lactamase family protein</fullName>
    </submittedName>
</protein>
<dbReference type="EMBL" id="CP102480">
    <property type="protein sequence ID" value="UUX51243.1"/>
    <property type="molecule type" value="Genomic_DNA"/>
</dbReference>
<dbReference type="KEGG" id="naci:NUH88_06005"/>
<proteinExistence type="predicted"/>
<dbReference type="PANTHER" id="PTHR43283:SF11">
    <property type="entry name" value="BETA-LACTAMASE-RELATED DOMAIN-CONTAINING PROTEIN"/>
    <property type="match status" value="1"/>
</dbReference>
<sequence length="372" mass="41326">MTQYFPASSTSWDRIDPRDAGFDADGLKAASDFAVANESQMDRDVRKALDNDLFGEPEGLRDVIGITRPREDPHGLIVRGGKIVHEWGDTQRPDITFSIAKSYLSLCAGLALDEGLIPSFDRPVAELVDDGGFDSDQNREITWAQLLQQTSEWEGTLWSKPDWIDHNRDLDASAGEGTMKGKARDMQAPGTFWEYNDVRVNRLALALLRVWKRPLPEVLKEKIMAPIGASSDWEWHGYENSWVEIDGKRIQSVSGGSHWGGGMFISSRDQALTGLMMARGGTWSGKRLVSKAYIEAATTPCPINDDYGYLWWLNGAGGSAPSAPRSSYFAKGKGSNVIWIDPELDLVAVVRWIERDAFDGFCGKVMEAFREA</sequence>
<feature type="domain" description="Beta-lactamase-related" evidence="2">
    <location>
        <begin position="96"/>
        <end position="350"/>
    </location>
</feature>
<dbReference type="Gene3D" id="3.40.710.10">
    <property type="entry name" value="DD-peptidase/beta-lactamase superfamily"/>
    <property type="match status" value="1"/>
</dbReference>
<accession>A0A9J7AU43</accession>
<dbReference type="PANTHER" id="PTHR43283">
    <property type="entry name" value="BETA-LACTAMASE-RELATED"/>
    <property type="match status" value="1"/>
</dbReference>
<organism evidence="3 4">
    <name type="scientific">Nisaea acidiphila</name>
    <dbReference type="NCBI Taxonomy" id="1862145"/>
    <lineage>
        <taxon>Bacteria</taxon>
        <taxon>Pseudomonadati</taxon>
        <taxon>Pseudomonadota</taxon>
        <taxon>Alphaproteobacteria</taxon>
        <taxon>Rhodospirillales</taxon>
        <taxon>Thalassobaculaceae</taxon>
        <taxon>Nisaea</taxon>
    </lineage>
</organism>
<reference evidence="3" key="1">
    <citation type="submission" date="2022-08" db="EMBL/GenBank/DDBJ databases">
        <title>Nisaea acidiphila sp. nov., isolated from a marine algal debris and emended description of the genus Nisaea Urios et al. 2008.</title>
        <authorList>
            <person name="Kwon K."/>
        </authorList>
    </citation>
    <scope>NUCLEOTIDE SEQUENCE</scope>
    <source>
        <strain evidence="3">MEBiC11861</strain>
    </source>
</reference>
<gene>
    <name evidence="3" type="ORF">NUH88_06005</name>
</gene>
<dbReference type="Proteomes" id="UP001060336">
    <property type="component" value="Chromosome"/>
</dbReference>
<dbReference type="SUPFAM" id="SSF56601">
    <property type="entry name" value="beta-lactamase/transpeptidase-like"/>
    <property type="match status" value="1"/>
</dbReference>
<evidence type="ECO:0000256" key="1">
    <source>
        <dbReference type="ARBA" id="ARBA00022801"/>
    </source>
</evidence>
<dbReference type="InterPro" id="IPR001466">
    <property type="entry name" value="Beta-lactam-related"/>
</dbReference>
<evidence type="ECO:0000313" key="4">
    <source>
        <dbReference type="Proteomes" id="UP001060336"/>
    </source>
</evidence>
<evidence type="ECO:0000313" key="3">
    <source>
        <dbReference type="EMBL" id="UUX51243.1"/>
    </source>
</evidence>
<dbReference type="InterPro" id="IPR012338">
    <property type="entry name" value="Beta-lactam/transpept-like"/>
</dbReference>
<dbReference type="GO" id="GO:0016787">
    <property type="term" value="F:hydrolase activity"/>
    <property type="evidence" value="ECO:0007669"/>
    <property type="project" value="UniProtKB-KW"/>
</dbReference>
<dbReference type="RefSeq" id="WP_257770618.1">
    <property type="nucleotide sequence ID" value="NZ_CP102480.1"/>
</dbReference>
<evidence type="ECO:0000259" key="2">
    <source>
        <dbReference type="Pfam" id="PF00144"/>
    </source>
</evidence>
<keyword evidence="1" id="KW-0378">Hydrolase</keyword>
<keyword evidence="4" id="KW-1185">Reference proteome</keyword>
<name>A0A9J7AU43_9PROT</name>
<dbReference type="InterPro" id="IPR050789">
    <property type="entry name" value="Diverse_Enzym_Activities"/>
</dbReference>
<dbReference type="Pfam" id="PF00144">
    <property type="entry name" value="Beta-lactamase"/>
    <property type="match status" value="1"/>
</dbReference>
<dbReference type="AlphaFoldDB" id="A0A9J7AU43"/>